<evidence type="ECO:0000313" key="3">
    <source>
        <dbReference type="Proteomes" id="UP000494165"/>
    </source>
</evidence>
<protein>
    <submittedName>
        <fullName evidence="2">Uncharacterized protein</fullName>
    </submittedName>
</protein>
<feature type="compositionally biased region" description="Low complexity" evidence="1">
    <location>
        <begin position="15"/>
        <end position="42"/>
    </location>
</feature>
<name>A0A8S1DDW2_9INSE</name>
<proteinExistence type="predicted"/>
<reference evidence="2 3" key="1">
    <citation type="submission" date="2020-04" db="EMBL/GenBank/DDBJ databases">
        <authorList>
            <person name="Alioto T."/>
            <person name="Alioto T."/>
            <person name="Gomez Garrido J."/>
        </authorList>
    </citation>
    <scope>NUCLEOTIDE SEQUENCE [LARGE SCALE GENOMIC DNA]</scope>
</reference>
<sequence length="220" mass="23015">MILLTLLLAATVAASPTAQPSTPVATTTAPPASTATATLPPRAAVPPAAPPMASLPSSVIPSIQSHPTTVISSSSATVTTSRLPSSTSTATATQVTRAATIVSSSPAPSTIGGGAWTTEQLASLAPPAHLPTLLEERLDTLACDISLPPNAKIWRANQTEELLLPIQVSHPYEFSSLSHSREKPNCFGLNIFQNRSLSMKGYRQLMRCRFFAMFEAANAL</sequence>
<comment type="caution">
    <text evidence="2">The sequence shown here is derived from an EMBL/GenBank/DDBJ whole genome shotgun (WGS) entry which is preliminary data.</text>
</comment>
<dbReference type="OrthoDB" id="6782038at2759"/>
<keyword evidence="3" id="KW-1185">Reference proteome</keyword>
<dbReference type="EMBL" id="CADEPI010000162">
    <property type="protein sequence ID" value="CAB3378346.1"/>
    <property type="molecule type" value="Genomic_DNA"/>
</dbReference>
<organism evidence="2 3">
    <name type="scientific">Cloeon dipterum</name>
    <dbReference type="NCBI Taxonomy" id="197152"/>
    <lineage>
        <taxon>Eukaryota</taxon>
        <taxon>Metazoa</taxon>
        <taxon>Ecdysozoa</taxon>
        <taxon>Arthropoda</taxon>
        <taxon>Hexapoda</taxon>
        <taxon>Insecta</taxon>
        <taxon>Pterygota</taxon>
        <taxon>Palaeoptera</taxon>
        <taxon>Ephemeroptera</taxon>
        <taxon>Pisciforma</taxon>
        <taxon>Baetidae</taxon>
        <taxon>Cloeon</taxon>
    </lineage>
</organism>
<gene>
    <name evidence="2" type="ORF">CLODIP_2_CD03387</name>
</gene>
<dbReference type="AlphaFoldDB" id="A0A8S1DDW2"/>
<dbReference type="Proteomes" id="UP000494165">
    <property type="component" value="Unassembled WGS sequence"/>
</dbReference>
<accession>A0A8S1DDW2</accession>
<feature type="region of interest" description="Disordered" evidence="1">
    <location>
        <begin position="15"/>
        <end position="50"/>
    </location>
</feature>
<feature type="region of interest" description="Disordered" evidence="1">
    <location>
        <begin position="70"/>
        <end position="94"/>
    </location>
</feature>
<evidence type="ECO:0000256" key="1">
    <source>
        <dbReference type="SAM" id="MobiDB-lite"/>
    </source>
</evidence>
<evidence type="ECO:0000313" key="2">
    <source>
        <dbReference type="EMBL" id="CAB3378346.1"/>
    </source>
</evidence>